<evidence type="ECO:0000256" key="11">
    <source>
        <dbReference type="ARBA" id="ARBA00022771"/>
    </source>
</evidence>
<evidence type="ECO:0000256" key="14">
    <source>
        <dbReference type="ARBA" id="ARBA00022895"/>
    </source>
</evidence>
<comment type="catalytic activity">
    <reaction evidence="1 18">
        <text>S-ubiquitinyl-[E2 ubiquitin-conjugating enzyme]-L-cysteine + [acceptor protein]-L-lysine = [E2 ubiquitin-conjugating enzyme]-L-cysteine + N(6)-ubiquitinyl-[acceptor protein]-L-lysine.</text>
        <dbReference type="EC" id="2.3.2.27"/>
    </reaction>
</comment>
<dbReference type="AlphaFoldDB" id="A0A8C0AFB3"/>
<evidence type="ECO:0000256" key="3">
    <source>
        <dbReference type="ARBA" id="ARBA00004574"/>
    </source>
</evidence>
<evidence type="ECO:0000256" key="1">
    <source>
        <dbReference type="ARBA" id="ARBA00000900"/>
    </source>
</evidence>
<evidence type="ECO:0000256" key="6">
    <source>
        <dbReference type="ARBA" id="ARBA00019422"/>
    </source>
</evidence>
<evidence type="ECO:0000256" key="19">
    <source>
        <dbReference type="SAM" id="MobiDB-lite"/>
    </source>
</evidence>
<dbReference type="PANTHER" id="PTHR20973">
    <property type="entry name" value="NON-SMC ELEMENT 1-RELATED"/>
    <property type="match status" value="1"/>
</dbReference>
<comment type="function">
    <text evidence="18">RING-type zinc finger-containing E3 ubiquitin ligase that assembles with melanoma antigen protein (MAGE) to catalyze the direct transfer of ubiquitin from E2 ubiquitin-conjugating enzyme to a specific substrate. Involved in maintenance of genome integrity, DNA damage response and DNA repair.</text>
</comment>
<organism evidence="20 21">
    <name type="scientific">Bos mutus grunniens</name>
    <name type="common">Wild yak</name>
    <name type="synonym">Bos grunniens</name>
    <dbReference type="NCBI Taxonomy" id="30521"/>
    <lineage>
        <taxon>Eukaryota</taxon>
        <taxon>Metazoa</taxon>
        <taxon>Chordata</taxon>
        <taxon>Craniata</taxon>
        <taxon>Vertebrata</taxon>
        <taxon>Euteleostomi</taxon>
        <taxon>Mammalia</taxon>
        <taxon>Eutheria</taxon>
        <taxon>Laurasiatheria</taxon>
        <taxon>Artiodactyla</taxon>
        <taxon>Ruminantia</taxon>
        <taxon>Pecora</taxon>
        <taxon>Bovidae</taxon>
        <taxon>Bovinae</taxon>
        <taxon>Bos</taxon>
    </lineage>
</organism>
<keyword evidence="11 18" id="KW-0863">Zinc-finger</keyword>
<evidence type="ECO:0000256" key="7">
    <source>
        <dbReference type="ARBA" id="ARBA00022454"/>
    </source>
</evidence>
<evidence type="ECO:0000256" key="17">
    <source>
        <dbReference type="ARBA" id="ARBA00023242"/>
    </source>
</evidence>
<evidence type="ECO:0000256" key="9">
    <source>
        <dbReference type="ARBA" id="ARBA00022723"/>
    </source>
</evidence>
<dbReference type="GO" id="GO:0005634">
    <property type="term" value="C:nucleus"/>
    <property type="evidence" value="ECO:0007669"/>
    <property type="project" value="UniProtKB-SubCell"/>
</dbReference>
<dbReference type="GO" id="GO:0008270">
    <property type="term" value="F:zinc ion binding"/>
    <property type="evidence" value="ECO:0007669"/>
    <property type="project" value="UniProtKB-KW"/>
</dbReference>
<keyword evidence="13 18" id="KW-0862">Zinc</keyword>
<dbReference type="Ensembl" id="ENSBGRT00000034369.1">
    <property type="protein sequence ID" value="ENSBGRP00000029682.1"/>
    <property type="gene ID" value="ENSBGRG00000018739.1"/>
</dbReference>
<evidence type="ECO:0000256" key="2">
    <source>
        <dbReference type="ARBA" id="ARBA00004123"/>
    </source>
</evidence>
<comment type="similarity">
    <text evidence="4 18">Belongs to the NSE1 family.</text>
</comment>
<feature type="region of interest" description="Disordered" evidence="19">
    <location>
        <begin position="255"/>
        <end position="275"/>
    </location>
</feature>
<keyword evidence="15 18" id="KW-0233">DNA recombination</keyword>
<evidence type="ECO:0000256" key="8">
    <source>
        <dbReference type="ARBA" id="ARBA00022679"/>
    </source>
</evidence>
<dbReference type="InterPro" id="IPR036388">
    <property type="entry name" value="WH-like_DNA-bd_sf"/>
</dbReference>
<gene>
    <name evidence="20" type="primary">NSMCE1</name>
</gene>
<protein>
    <recommendedName>
        <fullName evidence="6 18">Non-structural maintenance of chromosomes element 1 homolog</fullName>
        <ecNumber evidence="5 18">2.3.2.27</ecNumber>
    </recommendedName>
</protein>
<evidence type="ECO:0000256" key="15">
    <source>
        <dbReference type="ARBA" id="ARBA00023172"/>
    </source>
</evidence>
<evidence type="ECO:0000256" key="10">
    <source>
        <dbReference type="ARBA" id="ARBA00022763"/>
    </source>
</evidence>
<dbReference type="GO" id="GO:0000781">
    <property type="term" value="C:chromosome, telomeric region"/>
    <property type="evidence" value="ECO:0007669"/>
    <property type="project" value="UniProtKB-SubCell"/>
</dbReference>
<dbReference type="Proteomes" id="UP000694520">
    <property type="component" value="Chromosome 26"/>
</dbReference>
<evidence type="ECO:0000256" key="13">
    <source>
        <dbReference type="ARBA" id="ARBA00022833"/>
    </source>
</evidence>
<evidence type="ECO:0000256" key="18">
    <source>
        <dbReference type="RuleBase" id="RU368018"/>
    </source>
</evidence>
<dbReference type="Pfam" id="PF07574">
    <property type="entry name" value="SMC_Nse1"/>
    <property type="match status" value="1"/>
</dbReference>
<dbReference type="GeneTree" id="ENSGT00390000009084"/>
<dbReference type="Gene3D" id="3.90.1150.220">
    <property type="match status" value="1"/>
</dbReference>
<reference evidence="20" key="3">
    <citation type="submission" date="2025-09" db="UniProtKB">
        <authorList>
            <consortium name="Ensembl"/>
        </authorList>
    </citation>
    <scope>IDENTIFICATION</scope>
</reference>
<keyword evidence="10 18" id="KW-0227">DNA damage</keyword>
<reference evidence="20" key="1">
    <citation type="submission" date="2019-05" db="EMBL/GenBank/DDBJ databases">
        <authorList>
            <person name="Zhang S."/>
            <person name="Liu J."/>
        </authorList>
    </citation>
    <scope>NUCLEOTIDE SEQUENCE [LARGE SCALE GENOMIC DNA]</scope>
</reference>
<dbReference type="GO" id="GO:0000724">
    <property type="term" value="P:double-strand break repair via homologous recombination"/>
    <property type="evidence" value="ECO:0007669"/>
    <property type="project" value="TreeGrafter"/>
</dbReference>
<keyword evidence="17 18" id="KW-0539">Nucleus</keyword>
<keyword evidence="16 18" id="KW-0234">DNA repair</keyword>
<evidence type="ECO:0000256" key="5">
    <source>
        <dbReference type="ARBA" id="ARBA00012483"/>
    </source>
</evidence>
<keyword evidence="8 18" id="KW-0808">Transferase</keyword>
<dbReference type="FunFam" id="1.10.10.10:FF:000270">
    <property type="entry name" value="Non-structural maintenance of chromosomes element 1 homolog"/>
    <property type="match status" value="1"/>
</dbReference>
<sequence length="333" mass="37472">MGGLDLRWQPMGAPYPRSPRLEGGAEPSFLPSSSSVWTALGRCAPPSMQGNTRRTGVMTDVHRRFLQLLMTHGVLEECDVKRLQKHCYKVHDCNATIEKLEDFINTINSVLESLYIEIKKGVTEDDGRPIYALVNLATTSVSKMASDFAENELDLFRKALELIIDSDTGFASSTNILNLVDQLKGKKMRKKEAEHVLQKFVQNKWLIEKEGEFTLHGRAILEMDQYIRETYPDAVKVCNICRSLLIQVPRAGRGTLSKTHSGPRPLTTGISSETSDNKCTKACFSLVLQFCPRRFLFFSSEWLSEVCVAHIILAAVRQASFCLIHRFLLSVCL</sequence>
<name>A0A8C0AFB3_BOSMU</name>
<keyword evidence="12 18" id="KW-0833">Ubl conjugation pathway</keyword>
<dbReference type="InterPro" id="IPR011513">
    <property type="entry name" value="Nse1"/>
</dbReference>
<evidence type="ECO:0000256" key="4">
    <source>
        <dbReference type="ARBA" id="ARBA00010258"/>
    </source>
</evidence>
<evidence type="ECO:0000256" key="12">
    <source>
        <dbReference type="ARBA" id="ARBA00022786"/>
    </source>
</evidence>
<keyword evidence="9 18" id="KW-0479">Metal-binding</keyword>
<evidence type="ECO:0000313" key="21">
    <source>
        <dbReference type="Proteomes" id="UP000694520"/>
    </source>
</evidence>
<keyword evidence="7" id="KW-0158">Chromosome</keyword>
<keyword evidence="21" id="KW-1185">Reference proteome</keyword>
<dbReference type="EC" id="2.3.2.27" evidence="5 18"/>
<evidence type="ECO:0000313" key="20">
    <source>
        <dbReference type="Ensembl" id="ENSBGRP00000029682.1"/>
    </source>
</evidence>
<dbReference type="GO" id="GO:0030915">
    <property type="term" value="C:Smc5-Smc6 complex"/>
    <property type="evidence" value="ECO:0007669"/>
    <property type="project" value="UniProtKB-UniRule"/>
</dbReference>
<accession>A0A8C0AFB3</accession>
<keyword evidence="14" id="KW-0779">Telomere</keyword>
<evidence type="ECO:0000256" key="16">
    <source>
        <dbReference type="ARBA" id="ARBA00023204"/>
    </source>
</evidence>
<dbReference type="GO" id="GO:0061630">
    <property type="term" value="F:ubiquitin protein ligase activity"/>
    <property type="evidence" value="ECO:0007669"/>
    <property type="project" value="UniProtKB-UniRule"/>
</dbReference>
<proteinExistence type="inferred from homology"/>
<dbReference type="FunFam" id="3.90.1150.220:FF:000001">
    <property type="entry name" value="Non-structural maintenance of chromosomes element 1 homolog"/>
    <property type="match status" value="1"/>
</dbReference>
<dbReference type="Gene3D" id="1.10.10.10">
    <property type="entry name" value="Winged helix-like DNA-binding domain superfamily/Winged helix DNA-binding domain"/>
    <property type="match status" value="1"/>
</dbReference>
<dbReference type="PANTHER" id="PTHR20973:SF0">
    <property type="entry name" value="NON-STRUCTURAL MAINTENANCE OF CHROMOSOMES ELEMENT 1 HOMOLOG"/>
    <property type="match status" value="1"/>
</dbReference>
<reference evidence="20" key="2">
    <citation type="submission" date="2025-08" db="UniProtKB">
        <authorList>
            <consortium name="Ensembl"/>
        </authorList>
    </citation>
    <scope>IDENTIFICATION</scope>
</reference>
<comment type="subcellular location">
    <subcellularLocation>
        <location evidence="3">Chromosome</location>
        <location evidence="3">Telomere</location>
    </subcellularLocation>
    <subcellularLocation>
        <location evidence="2 18">Nucleus</location>
    </subcellularLocation>
</comment>
<comment type="subunit">
    <text evidence="18">Component of the Smc5-Smc6 complex.</text>
</comment>